<dbReference type="EMBL" id="JAGFBS010000001">
    <property type="protein sequence ID" value="KAG6381590.1"/>
    <property type="molecule type" value="Genomic_DNA"/>
</dbReference>
<keyword evidence="2" id="KW-1185">Reference proteome</keyword>
<dbReference type="Proteomes" id="UP000683000">
    <property type="component" value="Unassembled WGS sequence"/>
</dbReference>
<dbReference type="AlphaFoldDB" id="A0A8I3AGI8"/>
<gene>
    <name evidence="1" type="ORF">JVT61DRAFT_187</name>
</gene>
<evidence type="ECO:0000313" key="1">
    <source>
        <dbReference type="EMBL" id="KAG6381590.1"/>
    </source>
</evidence>
<sequence>MCISIIFVTDCSLYNPRRPFTINGPGMRIIEGNFLVQEFERLLGCLGVVYNTSTFGFDLFMSHFQFRTYVDRQPENRSNNVSRTPDKSSSMYAVSVASPRSIAASSPARLAVPATEQILVYDFTFRKQPFDPTIDLYPAKTNAPLYDHDIPEGSLALVAYTVNTYDCKTDLTAPYLSFNLHWAALIGTPAS</sequence>
<evidence type="ECO:0000313" key="2">
    <source>
        <dbReference type="Proteomes" id="UP000683000"/>
    </source>
</evidence>
<organism evidence="1 2">
    <name type="scientific">Boletus reticuloceps</name>
    <dbReference type="NCBI Taxonomy" id="495285"/>
    <lineage>
        <taxon>Eukaryota</taxon>
        <taxon>Fungi</taxon>
        <taxon>Dikarya</taxon>
        <taxon>Basidiomycota</taxon>
        <taxon>Agaricomycotina</taxon>
        <taxon>Agaricomycetes</taxon>
        <taxon>Agaricomycetidae</taxon>
        <taxon>Boletales</taxon>
        <taxon>Boletineae</taxon>
        <taxon>Boletaceae</taxon>
        <taxon>Boletoideae</taxon>
        <taxon>Boletus</taxon>
    </lineage>
</organism>
<accession>A0A8I3AGI8</accession>
<proteinExistence type="predicted"/>
<dbReference type="OrthoDB" id="3067694at2759"/>
<protein>
    <submittedName>
        <fullName evidence="1">Uncharacterized protein</fullName>
    </submittedName>
</protein>
<name>A0A8I3AGI8_9AGAM</name>
<reference evidence="1" key="1">
    <citation type="submission" date="2021-03" db="EMBL/GenBank/DDBJ databases">
        <title>Evolutionary innovations through gain and loss of genes in the ectomycorrhizal Boletales.</title>
        <authorList>
            <person name="Wu G."/>
            <person name="Miyauchi S."/>
            <person name="Morin E."/>
            <person name="Yang Z.-L."/>
            <person name="Xu J."/>
            <person name="Martin F.M."/>
        </authorList>
    </citation>
    <scope>NUCLEOTIDE SEQUENCE</scope>
    <source>
        <strain evidence="1">BR01</strain>
    </source>
</reference>
<comment type="caution">
    <text evidence="1">The sequence shown here is derived from an EMBL/GenBank/DDBJ whole genome shotgun (WGS) entry which is preliminary data.</text>
</comment>